<feature type="domain" description="Beta-lactamase-related" evidence="2">
    <location>
        <begin position="36"/>
        <end position="362"/>
    </location>
</feature>
<dbReference type="Pfam" id="PF00144">
    <property type="entry name" value="Beta-lactamase"/>
    <property type="match status" value="1"/>
</dbReference>
<dbReference type="PANTHER" id="PTHR46825">
    <property type="entry name" value="D-ALANYL-D-ALANINE-CARBOXYPEPTIDASE/ENDOPEPTIDASE AMPH"/>
    <property type="match status" value="1"/>
</dbReference>
<dbReference type="EC" id="3.-.-.-" evidence="3"/>
<dbReference type="InterPro" id="IPR001466">
    <property type="entry name" value="Beta-lactam-related"/>
</dbReference>
<comment type="caution">
    <text evidence="3">The sequence shown here is derived from an EMBL/GenBank/DDBJ whole genome shotgun (WGS) entry which is preliminary data.</text>
</comment>
<reference evidence="4" key="1">
    <citation type="journal article" date="2019" name="Int. J. Syst. Evol. Microbiol.">
        <title>The Global Catalogue of Microorganisms (GCM) 10K type strain sequencing project: providing services to taxonomists for standard genome sequencing and annotation.</title>
        <authorList>
            <consortium name="The Broad Institute Genomics Platform"/>
            <consortium name="The Broad Institute Genome Sequencing Center for Infectious Disease"/>
            <person name="Wu L."/>
            <person name="Ma J."/>
        </authorList>
    </citation>
    <scope>NUCLEOTIDE SEQUENCE [LARGE SCALE GENOMIC DNA]</scope>
    <source>
        <strain evidence="4">CECT 8064</strain>
    </source>
</reference>
<feature type="signal peptide" evidence="1">
    <location>
        <begin position="1"/>
        <end position="27"/>
    </location>
</feature>
<name>A0ABV9BBU2_9ACTN</name>
<gene>
    <name evidence="3" type="ORF">ACFPEN_04230</name>
</gene>
<dbReference type="Gene3D" id="3.40.710.10">
    <property type="entry name" value="DD-peptidase/beta-lactamase superfamily"/>
    <property type="match status" value="1"/>
</dbReference>
<evidence type="ECO:0000256" key="1">
    <source>
        <dbReference type="SAM" id="SignalP"/>
    </source>
</evidence>
<keyword evidence="1" id="KW-0732">Signal</keyword>
<evidence type="ECO:0000313" key="4">
    <source>
        <dbReference type="Proteomes" id="UP001595990"/>
    </source>
</evidence>
<dbReference type="PANTHER" id="PTHR46825:SF7">
    <property type="entry name" value="D-ALANYL-D-ALANINE CARBOXYPEPTIDASE"/>
    <property type="match status" value="1"/>
</dbReference>
<evidence type="ECO:0000259" key="2">
    <source>
        <dbReference type="Pfam" id="PF00144"/>
    </source>
</evidence>
<evidence type="ECO:0000313" key="3">
    <source>
        <dbReference type="EMBL" id="MFC4512138.1"/>
    </source>
</evidence>
<dbReference type="EMBL" id="JBHSFS010000002">
    <property type="protein sequence ID" value="MFC4512138.1"/>
    <property type="molecule type" value="Genomic_DNA"/>
</dbReference>
<feature type="chain" id="PRO_5047264268" evidence="1">
    <location>
        <begin position="28"/>
        <end position="372"/>
    </location>
</feature>
<sequence length="372" mass="39439">MRRTFRMLAAAVTAAALAVGVGVPAAAAGSSDMALRKALDGVVAGGDAVGARVLVTEHGRTVRLRAGSATLGGRRPVPFEGRYRIGSVTKTFVATVLLQLVAEGKVGLDEPVRRYLPDLLPADKDAITVRMLLHHSSGLADYVSTIPKGADFVRHRFDHYDARELVRRIADRPLVFAPGTDWKYTNVNYVVAGLLIEAVTGRPWGAEVTARVIRPLGLRATGVPGDVTRVPGPHAHGYERVSPAAGPVDITELNPTVADASGSMISSDADLDRFLTALTGGRLLPARQFAELLPRDGDPVPYGLGIFRVPNSCGVTAWGHTGEIHGYYTLALTTPDRSRRAVVSVTTAAYPLPDDSPVYAAVRKLTDAALCG</sequence>
<protein>
    <submittedName>
        <fullName evidence="3">Serine hydrolase domain-containing protein</fullName>
        <ecNumber evidence="3">3.-.-.-</ecNumber>
    </submittedName>
</protein>
<organism evidence="3 4">
    <name type="scientific">Streptomyces ehimensis</name>
    <dbReference type="NCBI Taxonomy" id="68195"/>
    <lineage>
        <taxon>Bacteria</taxon>
        <taxon>Bacillati</taxon>
        <taxon>Actinomycetota</taxon>
        <taxon>Actinomycetes</taxon>
        <taxon>Kitasatosporales</taxon>
        <taxon>Streptomycetaceae</taxon>
        <taxon>Streptomyces</taxon>
    </lineage>
</organism>
<dbReference type="SUPFAM" id="SSF56601">
    <property type="entry name" value="beta-lactamase/transpeptidase-like"/>
    <property type="match status" value="1"/>
</dbReference>
<dbReference type="RefSeq" id="WP_417922223.1">
    <property type="nucleotide sequence ID" value="NZ_JBHSFS010000002.1"/>
</dbReference>
<dbReference type="InterPro" id="IPR012338">
    <property type="entry name" value="Beta-lactam/transpept-like"/>
</dbReference>
<keyword evidence="3" id="KW-0378">Hydrolase</keyword>
<keyword evidence="4" id="KW-1185">Reference proteome</keyword>
<dbReference type="Proteomes" id="UP001595990">
    <property type="component" value="Unassembled WGS sequence"/>
</dbReference>
<accession>A0ABV9BBU2</accession>
<proteinExistence type="predicted"/>
<dbReference type="GO" id="GO:0016787">
    <property type="term" value="F:hydrolase activity"/>
    <property type="evidence" value="ECO:0007669"/>
    <property type="project" value="UniProtKB-KW"/>
</dbReference>
<dbReference type="InterPro" id="IPR050491">
    <property type="entry name" value="AmpC-like"/>
</dbReference>